<feature type="region of interest" description="Disordered" evidence="2">
    <location>
        <begin position="268"/>
        <end position="287"/>
    </location>
</feature>
<feature type="compositionally biased region" description="Basic and acidic residues" evidence="2">
    <location>
        <begin position="334"/>
        <end position="348"/>
    </location>
</feature>
<dbReference type="InterPro" id="IPR012677">
    <property type="entry name" value="Nucleotide-bd_a/b_plait_sf"/>
</dbReference>
<gene>
    <name evidence="5" type="ORF">WHR41_05453</name>
</gene>
<dbReference type="PANTHER" id="PTHR18806:SF4">
    <property type="entry name" value="RNA-BINDING PROTEIN 25"/>
    <property type="match status" value="1"/>
</dbReference>
<feature type="domain" description="PWI" evidence="4">
    <location>
        <begin position="658"/>
        <end position="750"/>
    </location>
</feature>
<feature type="region of interest" description="Disordered" evidence="2">
    <location>
        <begin position="1"/>
        <end position="100"/>
    </location>
</feature>
<evidence type="ECO:0000256" key="2">
    <source>
        <dbReference type="SAM" id="MobiDB-lite"/>
    </source>
</evidence>
<feature type="compositionally biased region" description="Basic and acidic residues" evidence="2">
    <location>
        <begin position="439"/>
        <end position="485"/>
    </location>
</feature>
<dbReference type="GO" id="GO:0003729">
    <property type="term" value="F:mRNA binding"/>
    <property type="evidence" value="ECO:0007669"/>
    <property type="project" value="TreeGrafter"/>
</dbReference>
<dbReference type="PROSITE" id="PS50102">
    <property type="entry name" value="RRM"/>
    <property type="match status" value="1"/>
</dbReference>
<feature type="region of interest" description="Disordered" evidence="2">
    <location>
        <begin position="334"/>
        <end position="485"/>
    </location>
</feature>
<feature type="region of interest" description="Disordered" evidence="2">
    <location>
        <begin position="519"/>
        <end position="549"/>
    </location>
</feature>
<name>A0AB34KMG1_9PEZI</name>
<evidence type="ECO:0000256" key="1">
    <source>
        <dbReference type="PROSITE-ProRule" id="PRU00176"/>
    </source>
</evidence>
<dbReference type="GO" id="GO:0005681">
    <property type="term" value="C:spliceosomal complex"/>
    <property type="evidence" value="ECO:0007669"/>
    <property type="project" value="TreeGrafter"/>
</dbReference>
<accession>A0AB34KMG1</accession>
<proteinExistence type="predicted"/>
<evidence type="ECO:0000313" key="5">
    <source>
        <dbReference type="EMBL" id="KAL1586313.1"/>
    </source>
</evidence>
<reference evidence="5 6" key="1">
    <citation type="journal article" date="2020" name="Microbiol. Resour. Announc.">
        <title>Draft Genome Sequence of a Cladosporium Species Isolated from the Mesophotic Ascidian Didemnum maculosum.</title>
        <authorList>
            <person name="Gioti A."/>
            <person name="Siaperas R."/>
            <person name="Nikolaivits E."/>
            <person name="Le Goff G."/>
            <person name="Ouazzani J."/>
            <person name="Kotoulas G."/>
            <person name="Topakas E."/>
        </authorList>
    </citation>
    <scope>NUCLEOTIDE SEQUENCE [LARGE SCALE GENOMIC DNA]</scope>
    <source>
        <strain evidence="5 6">TM138-S3</strain>
    </source>
</reference>
<dbReference type="Gene3D" id="1.20.1390.10">
    <property type="entry name" value="PWI domain"/>
    <property type="match status" value="1"/>
</dbReference>
<dbReference type="AlphaFoldDB" id="A0AB34KMG1"/>
<feature type="compositionally biased region" description="Gly residues" evidence="2">
    <location>
        <begin position="404"/>
        <end position="413"/>
    </location>
</feature>
<feature type="compositionally biased region" description="Acidic residues" evidence="2">
    <location>
        <begin position="420"/>
        <end position="431"/>
    </location>
</feature>
<dbReference type="GeneID" id="96006896"/>
<comment type="caution">
    <text evidence="5">The sequence shown here is derived from an EMBL/GenBank/DDBJ whole genome shotgun (WGS) entry which is preliminary data.</text>
</comment>
<dbReference type="PROSITE" id="PS51025">
    <property type="entry name" value="PWI"/>
    <property type="match status" value="1"/>
</dbReference>
<feature type="compositionally biased region" description="Low complexity" evidence="2">
    <location>
        <begin position="378"/>
        <end position="387"/>
    </location>
</feature>
<dbReference type="Gene3D" id="3.30.70.330">
    <property type="match status" value="1"/>
</dbReference>
<dbReference type="InterPro" id="IPR052768">
    <property type="entry name" value="RBM25"/>
</dbReference>
<feature type="domain" description="RRM" evidence="3">
    <location>
        <begin position="124"/>
        <end position="213"/>
    </location>
</feature>
<dbReference type="SUPFAM" id="SSF54928">
    <property type="entry name" value="RNA-binding domain, RBD"/>
    <property type="match status" value="1"/>
</dbReference>
<feature type="compositionally biased region" description="Low complexity" evidence="2">
    <location>
        <begin position="352"/>
        <end position="361"/>
    </location>
</feature>
<organism evidence="5 6">
    <name type="scientific">Cladosporium halotolerans</name>
    <dbReference type="NCBI Taxonomy" id="1052096"/>
    <lineage>
        <taxon>Eukaryota</taxon>
        <taxon>Fungi</taxon>
        <taxon>Dikarya</taxon>
        <taxon>Ascomycota</taxon>
        <taxon>Pezizomycotina</taxon>
        <taxon>Dothideomycetes</taxon>
        <taxon>Dothideomycetidae</taxon>
        <taxon>Cladosporiales</taxon>
        <taxon>Cladosporiaceae</taxon>
        <taxon>Cladosporium</taxon>
    </lineage>
</organism>
<dbReference type="EMBL" id="JAAQHG020000015">
    <property type="protein sequence ID" value="KAL1586313.1"/>
    <property type="molecule type" value="Genomic_DNA"/>
</dbReference>
<dbReference type="RefSeq" id="XP_069229418.1">
    <property type="nucleotide sequence ID" value="XM_069374058.1"/>
</dbReference>
<dbReference type="SMART" id="SM00311">
    <property type="entry name" value="PWI"/>
    <property type="match status" value="1"/>
</dbReference>
<feature type="region of interest" description="Disordered" evidence="2">
    <location>
        <begin position="614"/>
        <end position="638"/>
    </location>
</feature>
<feature type="compositionally biased region" description="Low complexity" evidence="2">
    <location>
        <begin position="31"/>
        <end position="42"/>
    </location>
</feature>
<feature type="compositionally biased region" description="Low complexity" evidence="2">
    <location>
        <begin position="1"/>
        <end position="10"/>
    </location>
</feature>
<dbReference type="Proteomes" id="UP000803884">
    <property type="component" value="Unassembled WGS sequence"/>
</dbReference>
<evidence type="ECO:0000259" key="4">
    <source>
        <dbReference type="PROSITE" id="PS51025"/>
    </source>
</evidence>
<dbReference type="InterPro" id="IPR000504">
    <property type="entry name" value="RRM_dom"/>
</dbReference>
<evidence type="ECO:0000313" key="6">
    <source>
        <dbReference type="Proteomes" id="UP000803884"/>
    </source>
</evidence>
<evidence type="ECO:0000259" key="3">
    <source>
        <dbReference type="PROSITE" id="PS50102"/>
    </source>
</evidence>
<dbReference type="InterPro" id="IPR035979">
    <property type="entry name" value="RBD_domain_sf"/>
</dbReference>
<protein>
    <recommendedName>
        <fullName evidence="7">PWI domain-containing protein</fullName>
    </recommendedName>
</protein>
<dbReference type="Pfam" id="PF01480">
    <property type="entry name" value="PWI"/>
    <property type="match status" value="1"/>
</dbReference>
<keyword evidence="1" id="KW-0694">RNA-binding</keyword>
<keyword evidence="6" id="KW-1185">Reference proteome</keyword>
<evidence type="ECO:0008006" key="7">
    <source>
        <dbReference type="Google" id="ProtNLM"/>
    </source>
</evidence>
<dbReference type="InterPro" id="IPR002483">
    <property type="entry name" value="PWI_dom"/>
</dbReference>
<dbReference type="PANTHER" id="PTHR18806">
    <property type="entry name" value="RBM25 PROTEIN"/>
    <property type="match status" value="1"/>
</dbReference>
<sequence length="750" mass="83073">MSYNYGAPPGAYGGRQPSYGAPGIAPPGMDAPPAAQNQFQPPTNIPPGINFNAPVIRLGVDQPNAPTADRGSRDGRGNADSLGGNSRRAGLGADGGSRNLERDRAQIRESMLAIQQPTREEVARTIFVGGIGNDAPEDEAIENILRCAGKLRRWTRARDADDKKCKFGFAEYEDVDSLEAANELFGDGIEVPAFKARQVIRHGENNEVKFTKLTVIVDEQSQKYIEEWTSKRNEDEDARQFRLDGCKEDLRQCLTSLTNADAFMANSAANGEQDGPADESNAEKKGGDSAEVVNITLNGQGEDDLADVPEDMRATVAAEILAFRDRSNRRDLDRLRQEEEMEQKERQRAMGSRLSRLSSPPRGTPNDGIPSGPRDRTAGPSGAPSGPKGYRSVQMPSDYANGVGFVGANGAGNGISLNREDEDAEESDEELEARRRKKREDELEKQYLDQERKWLNRERVSASARQRDRDNEARSKEQRDRQKDAMIKRLREWNDDEENRLGHEEYYVDRSAWLRKRAAYRDNESRRDDSDRANEMREQSDQQVRDAEARGQADAFLDQLDSELTSRSAAEPAGPGKAFKLNLGAAKNKASAATTGAGSRRTVAELEGLLEDEEGRRKTALKPLTDTSTLPTNGADLSDEDRAAARQQLAGEIPTDTEALFAYKVRWSSLSSENIETQIRPMVEKKVVEYLGVQEELLVHAVVDGIKDQRAPEELVGELEPALEEEAKVLVKKVWRLVVFLSESEGRGLN</sequence>